<dbReference type="OrthoDB" id="6693376at2759"/>
<dbReference type="AlphaFoldDB" id="A0A8X6NAS8"/>
<feature type="region of interest" description="Disordered" evidence="1">
    <location>
        <begin position="105"/>
        <end position="140"/>
    </location>
</feature>
<gene>
    <name evidence="2" type="primary">F54H12.2_27</name>
    <name evidence="2" type="ORF">NPIL_149461</name>
</gene>
<feature type="compositionally biased region" description="Basic residues" evidence="1">
    <location>
        <begin position="121"/>
        <end position="130"/>
    </location>
</feature>
<evidence type="ECO:0000256" key="1">
    <source>
        <dbReference type="SAM" id="MobiDB-lite"/>
    </source>
</evidence>
<dbReference type="Proteomes" id="UP000887013">
    <property type="component" value="Unassembled WGS sequence"/>
</dbReference>
<keyword evidence="3" id="KW-1185">Reference proteome</keyword>
<name>A0A8X6NAS8_NEPPI</name>
<protein>
    <submittedName>
        <fullName evidence="2">Uncharacterized protein F54H12.2</fullName>
    </submittedName>
</protein>
<evidence type="ECO:0000313" key="3">
    <source>
        <dbReference type="Proteomes" id="UP000887013"/>
    </source>
</evidence>
<comment type="caution">
    <text evidence="2">The sequence shown here is derived from an EMBL/GenBank/DDBJ whole genome shotgun (WGS) entry which is preliminary data.</text>
</comment>
<reference evidence="2" key="1">
    <citation type="submission" date="2020-08" db="EMBL/GenBank/DDBJ databases">
        <title>Multicomponent nature underlies the extraordinary mechanical properties of spider dragline silk.</title>
        <authorList>
            <person name="Kono N."/>
            <person name="Nakamura H."/>
            <person name="Mori M."/>
            <person name="Yoshida Y."/>
            <person name="Ohtoshi R."/>
            <person name="Malay A.D."/>
            <person name="Moran D.A.P."/>
            <person name="Tomita M."/>
            <person name="Numata K."/>
            <person name="Arakawa K."/>
        </authorList>
    </citation>
    <scope>NUCLEOTIDE SEQUENCE</scope>
</reference>
<accession>A0A8X6NAS8</accession>
<sequence length="165" mass="18745">MLHIDLGTQPRLLISGTTIRVLLLKAKDNFSLLAKTGDFRLQIENISLFIRKCDVSSSIVIAHEKALEQALVQMPFTRIETKTFNLGSGLKSVIIPNAMNVLEGASRKRKHDISENETNSVRHKKSKKQRSKSESETDVDSIVDDEFERNSVLSFKHQRIEKEKI</sequence>
<evidence type="ECO:0000313" key="2">
    <source>
        <dbReference type="EMBL" id="GFT04650.1"/>
    </source>
</evidence>
<organism evidence="2 3">
    <name type="scientific">Nephila pilipes</name>
    <name type="common">Giant wood spider</name>
    <name type="synonym">Nephila maculata</name>
    <dbReference type="NCBI Taxonomy" id="299642"/>
    <lineage>
        <taxon>Eukaryota</taxon>
        <taxon>Metazoa</taxon>
        <taxon>Ecdysozoa</taxon>
        <taxon>Arthropoda</taxon>
        <taxon>Chelicerata</taxon>
        <taxon>Arachnida</taxon>
        <taxon>Araneae</taxon>
        <taxon>Araneomorphae</taxon>
        <taxon>Entelegynae</taxon>
        <taxon>Araneoidea</taxon>
        <taxon>Nephilidae</taxon>
        <taxon>Nephila</taxon>
    </lineage>
</organism>
<proteinExistence type="predicted"/>
<dbReference type="EMBL" id="BMAW01102505">
    <property type="protein sequence ID" value="GFT04650.1"/>
    <property type="molecule type" value="Genomic_DNA"/>
</dbReference>